<dbReference type="EMBL" id="VOFY01000008">
    <property type="protein sequence ID" value="KAA8590586.1"/>
    <property type="molecule type" value="Genomic_DNA"/>
</dbReference>
<feature type="transmembrane region" description="Helical" evidence="1">
    <location>
        <begin position="31"/>
        <end position="51"/>
    </location>
</feature>
<evidence type="ECO:0000313" key="2">
    <source>
        <dbReference type="EMBL" id="KAA8590586.1"/>
    </source>
</evidence>
<keyword evidence="1" id="KW-1133">Transmembrane helix</keyword>
<gene>
    <name evidence="2" type="ORF">FQN60_014520</name>
</gene>
<dbReference type="AlphaFoldDB" id="A0A5J5DCL2"/>
<evidence type="ECO:0000256" key="1">
    <source>
        <dbReference type="SAM" id="Phobius"/>
    </source>
</evidence>
<protein>
    <submittedName>
        <fullName evidence="2">Uncharacterized protein</fullName>
    </submittedName>
</protein>
<name>A0A5J5DCL2_9PERO</name>
<evidence type="ECO:0000313" key="3">
    <source>
        <dbReference type="Proteomes" id="UP000327493"/>
    </source>
</evidence>
<accession>A0A5J5DCL2</accession>
<keyword evidence="3" id="KW-1185">Reference proteome</keyword>
<proteinExistence type="predicted"/>
<keyword evidence="1" id="KW-0812">Transmembrane</keyword>
<reference evidence="2 3" key="1">
    <citation type="submission" date="2019-08" db="EMBL/GenBank/DDBJ databases">
        <title>A chromosome-level genome assembly, high-density linkage maps, and genome scans reveal the genomic architecture of hybrid incompatibilities underlying speciation via character displacement in darters (Percidae: Etheostominae).</title>
        <authorList>
            <person name="Moran R.L."/>
            <person name="Catchen J.M."/>
            <person name="Fuller R.C."/>
        </authorList>
    </citation>
    <scope>NUCLEOTIDE SEQUENCE [LARGE SCALE GENOMIC DNA]</scope>
    <source>
        <strain evidence="2">EspeVRDwgs_2016</strain>
        <tissue evidence="2">Muscle</tissue>
    </source>
</reference>
<organism evidence="2 3">
    <name type="scientific">Etheostoma spectabile</name>
    <name type="common">orangethroat darter</name>
    <dbReference type="NCBI Taxonomy" id="54343"/>
    <lineage>
        <taxon>Eukaryota</taxon>
        <taxon>Metazoa</taxon>
        <taxon>Chordata</taxon>
        <taxon>Craniata</taxon>
        <taxon>Vertebrata</taxon>
        <taxon>Euteleostomi</taxon>
        <taxon>Actinopterygii</taxon>
        <taxon>Neopterygii</taxon>
        <taxon>Teleostei</taxon>
        <taxon>Neoteleostei</taxon>
        <taxon>Acanthomorphata</taxon>
        <taxon>Eupercaria</taxon>
        <taxon>Perciformes</taxon>
        <taxon>Percoidei</taxon>
        <taxon>Percidae</taxon>
        <taxon>Etheostomatinae</taxon>
        <taxon>Etheostoma</taxon>
    </lineage>
</organism>
<comment type="caution">
    <text evidence="2">The sequence shown here is derived from an EMBL/GenBank/DDBJ whole genome shotgun (WGS) entry which is preliminary data.</text>
</comment>
<dbReference type="Proteomes" id="UP000327493">
    <property type="component" value="Chromosome 8"/>
</dbReference>
<keyword evidence="1" id="KW-0472">Membrane</keyword>
<sequence>MLSVLASFLEVLICIRHYLKSPLENVPPYSLFVRSCLICFFSTSVILNLCIPFHMVHGVFLL</sequence>